<organism evidence="3 4">
    <name type="scientific">Dillenia turbinata</name>
    <dbReference type="NCBI Taxonomy" id="194707"/>
    <lineage>
        <taxon>Eukaryota</taxon>
        <taxon>Viridiplantae</taxon>
        <taxon>Streptophyta</taxon>
        <taxon>Embryophyta</taxon>
        <taxon>Tracheophyta</taxon>
        <taxon>Spermatophyta</taxon>
        <taxon>Magnoliopsida</taxon>
        <taxon>eudicotyledons</taxon>
        <taxon>Gunneridae</taxon>
        <taxon>Pentapetalae</taxon>
        <taxon>Dilleniales</taxon>
        <taxon>Dilleniaceae</taxon>
        <taxon>Dillenia</taxon>
    </lineage>
</organism>
<evidence type="ECO:0000256" key="2">
    <source>
        <dbReference type="SAM" id="Phobius"/>
    </source>
</evidence>
<proteinExistence type="predicted"/>
<dbReference type="PANTHER" id="PTHR33333:SF39">
    <property type="entry name" value="HIG1 DOMAIN-CONTAINING PROTEIN"/>
    <property type="match status" value="1"/>
</dbReference>
<gene>
    <name evidence="3" type="ORF">RJ641_003164</name>
</gene>
<feature type="region of interest" description="Disordered" evidence="1">
    <location>
        <begin position="46"/>
        <end position="85"/>
    </location>
</feature>
<feature type="transmembrane region" description="Helical" evidence="2">
    <location>
        <begin position="23"/>
        <end position="43"/>
    </location>
</feature>
<evidence type="ECO:0000313" key="4">
    <source>
        <dbReference type="Proteomes" id="UP001370490"/>
    </source>
</evidence>
<feature type="compositionally biased region" description="Polar residues" evidence="1">
    <location>
        <begin position="1"/>
        <end position="13"/>
    </location>
</feature>
<keyword evidence="2" id="KW-0472">Membrane</keyword>
<keyword evidence="2" id="KW-0812">Transmembrane</keyword>
<dbReference type="EMBL" id="JBAMMX010000011">
    <property type="protein sequence ID" value="KAK6931371.1"/>
    <property type="molecule type" value="Genomic_DNA"/>
</dbReference>
<comment type="caution">
    <text evidence="3">The sequence shown here is derived from an EMBL/GenBank/DDBJ whole genome shotgun (WGS) entry which is preliminary data.</text>
</comment>
<dbReference type="AlphaFoldDB" id="A0AAN8VK40"/>
<dbReference type="Proteomes" id="UP001370490">
    <property type="component" value="Unassembled WGS sequence"/>
</dbReference>
<keyword evidence="2" id="KW-1133">Transmembrane helix</keyword>
<keyword evidence="4" id="KW-1185">Reference proteome</keyword>
<reference evidence="3 4" key="1">
    <citation type="submission" date="2023-12" db="EMBL/GenBank/DDBJ databases">
        <title>A high-quality genome assembly for Dillenia turbinata (Dilleniales).</title>
        <authorList>
            <person name="Chanderbali A."/>
        </authorList>
    </citation>
    <scope>NUCLEOTIDE SEQUENCE [LARGE SCALE GENOMIC DNA]</scope>
    <source>
        <strain evidence="3">LSX21</strain>
        <tissue evidence="3">Leaf</tissue>
    </source>
</reference>
<evidence type="ECO:0000313" key="3">
    <source>
        <dbReference type="EMBL" id="KAK6931371.1"/>
    </source>
</evidence>
<dbReference type="PANTHER" id="PTHR33333">
    <property type="entry name" value="ERYTHROCYTE MEMBRANE PROTEIN 1-LIKE"/>
    <property type="match status" value="1"/>
</dbReference>
<evidence type="ECO:0000256" key="1">
    <source>
        <dbReference type="SAM" id="MobiDB-lite"/>
    </source>
</evidence>
<sequence>MASFPNNNGNGSSKKPDDENSGLGAAIAAGAMALAGLGLYRLFSGPEKEAEQPKMMKAPGRDNHMRRDDFEDDPRGYFRGLRGKQ</sequence>
<protein>
    <submittedName>
        <fullName evidence="3">Uncharacterized protein</fullName>
    </submittedName>
</protein>
<feature type="compositionally biased region" description="Basic and acidic residues" evidence="1">
    <location>
        <begin position="46"/>
        <end position="76"/>
    </location>
</feature>
<dbReference type="InterPro" id="IPR039926">
    <property type="entry name" value="Egg_app_1"/>
</dbReference>
<feature type="region of interest" description="Disordered" evidence="1">
    <location>
        <begin position="1"/>
        <end position="22"/>
    </location>
</feature>
<name>A0AAN8VK40_9MAGN</name>
<accession>A0AAN8VK40</accession>